<reference evidence="1" key="1">
    <citation type="submission" date="2022-08" db="EMBL/GenBank/DDBJ databases">
        <authorList>
            <consortium name="DOE Joint Genome Institute"/>
            <person name="Min B."/>
            <person name="Riley R."/>
            <person name="Sierra-Patev S."/>
            <person name="Naranjo-Ortiz M."/>
            <person name="Looney B."/>
            <person name="Konkel Z."/>
            <person name="Slot J.C."/>
            <person name="Sakamoto Y."/>
            <person name="Steenwyk J.L."/>
            <person name="Rokas A."/>
            <person name="Carro J."/>
            <person name="Camarero S."/>
            <person name="Ferreira P."/>
            <person name="Molpeceres G."/>
            <person name="Ruiz-Duenas F.J."/>
            <person name="Serrano A."/>
            <person name="Henrissat B."/>
            <person name="Drula E."/>
            <person name="Hughes K.W."/>
            <person name="Mata J.L."/>
            <person name="Ishikawa N.K."/>
            <person name="Vargas-Isla R."/>
            <person name="Ushijima S."/>
            <person name="Smith C.A."/>
            <person name="Ahrendt S."/>
            <person name="Andreopoulos W."/>
            <person name="He G."/>
            <person name="Labutti K."/>
            <person name="Lipzen A."/>
            <person name="Ng V."/>
            <person name="Sandor L."/>
            <person name="Barry K."/>
            <person name="Martinez A.T."/>
            <person name="Xiao Y."/>
            <person name="Gibbons J.G."/>
            <person name="Terashima K."/>
            <person name="Hibbett D.S."/>
            <person name="Grigoriev I.V."/>
        </authorList>
    </citation>
    <scope>NUCLEOTIDE SEQUENCE</scope>
    <source>
        <strain evidence="1">TFB9207</strain>
    </source>
</reference>
<organism evidence="1 2">
    <name type="scientific">Lentinula raphanica</name>
    <dbReference type="NCBI Taxonomy" id="153919"/>
    <lineage>
        <taxon>Eukaryota</taxon>
        <taxon>Fungi</taxon>
        <taxon>Dikarya</taxon>
        <taxon>Basidiomycota</taxon>
        <taxon>Agaricomycotina</taxon>
        <taxon>Agaricomycetes</taxon>
        <taxon>Agaricomycetidae</taxon>
        <taxon>Agaricales</taxon>
        <taxon>Marasmiineae</taxon>
        <taxon>Omphalotaceae</taxon>
        <taxon>Lentinula</taxon>
    </lineage>
</organism>
<name>A0AA38UIM5_9AGAR</name>
<comment type="caution">
    <text evidence="1">The sequence shown here is derived from an EMBL/GenBank/DDBJ whole genome shotgun (WGS) entry which is preliminary data.</text>
</comment>
<evidence type="ECO:0000313" key="2">
    <source>
        <dbReference type="Proteomes" id="UP001163846"/>
    </source>
</evidence>
<sequence>MRARSATMFLNARFSLYTYSSQSPHLSLPTSPKVALPFVIKPNIELEDSGVSFDITITSRYSTHALENVVAEIHLGQGAGGIRCSISRGSGGGGFINAAES</sequence>
<dbReference type="SUPFAM" id="SSF49447">
    <property type="entry name" value="Second domain of Mu2 adaptin subunit (ap50) of ap2 adaptor"/>
    <property type="match status" value="1"/>
</dbReference>
<evidence type="ECO:0000313" key="1">
    <source>
        <dbReference type="EMBL" id="KAJ3842326.1"/>
    </source>
</evidence>
<dbReference type="InterPro" id="IPR036168">
    <property type="entry name" value="AP2_Mu_C_sf"/>
</dbReference>
<proteinExistence type="predicted"/>
<gene>
    <name evidence="1" type="ORF">F5878DRAFT_403883</name>
</gene>
<keyword evidence="2" id="KW-1185">Reference proteome</keyword>
<accession>A0AA38UIM5</accession>
<dbReference type="EMBL" id="MU806009">
    <property type="protein sequence ID" value="KAJ3842326.1"/>
    <property type="molecule type" value="Genomic_DNA"/>
</dbReference>
<dbReference type="AlphaFoldDB" id="A0AA38UIM5"/>
<protein>
    <submittedName>
        <fullName evidence="1">Uncharacterized protein</fullName>
    </submittedName>
</protein>
<dbReference type="Proteomes" id="UP001163846">
    <property type="component" value="Unassembled WGS sequence"/>
</dbReference>